<dbReference type="PANTHER" id="PTHR23274:SF51">
    <property type="entry name" value="OS03G0423850 PROTEIN"/>
    <property type="match status" value="1"/>
</dbReference>
<protein>
    <recommendedName>
        <fullName evidence="1">DNA helicase Pif1-like 2B domain-containing protein</fullName>
    </recommendedName>
</protein>
<feature type="non-terminal residue" evidence="2">
    <location>
        <position position="1"/>
    </location>
</feature>
<dbReference type="OrthoDB" id="6275472at2759"/>
<proteinExistence type="predicted"/>
<organism evidence="2">
    <name type="scientific">Octopus bimaculoides</name>
    <name type="common">California two-spotted octopus</name>
    <dbReference type="NCBI Taxonomy" id="37653"/>
    <lineage>
        <taxon>Eukaryota</taxon>
        <taxon>Metazoa</taxon>
        <taxon>Spiralia</taxon>
        <taxon>Lophotrochozoa</taxon>
        <taxon>Mollusca</taxon>
        <taxon>Cephalopoda</taxon>
        <taxon>Coleoidea</taxon>
        <taxon>Octopodiformes</taxon>
        <taxon>Octopoda</taxon>
        <taxon>Incirrata</taxon>
        <taxon>Octopodidae</taxon>
        <taxon>Octopus</taxon>
    </lineage>
</organism>
<dbReference type="STRING" id="37653.A0A0L8FFR6"/>
<evidence type="ECO:0000313" key="2">
    <source>
        <dbReference type="EMBL" id="KOF62477.1"/>
    </source>
</evidence>
<dbReference type="PANTHER" id="PTHR23274">
    <property type="entry name" value="DNA HELICASE-RELATED"/>
    <property type="match status" value="1"/>
</dbReference>
<dbReference type="InterPro" id="IPR027417">
    <property type="entry name" value="P-loop_NTPase"/>
</dbReference>
<dbReference type="InterPro" id="IPR049163">
    <property type="entry name" value="Pif1-like_2B_dom"/>
</dbReference>
<accession>A0A0L8FFR6</accession>
<dbReference type="AlphaFoldDB" id="A0A0L8FFR6"/>
<gene>
    <name evidence="2" type="ORF">OCBIM_22023089mg</name>
</gene>
<sequence length="122" mass="13913">DSVNYPIEFLNSQKLPGTAPHCLHSRKGTPIMLLCNLSQPKLYNGDTVFIPRILIIPSNVLFQFKRLQFPIQVSFAMSINKSQGQTLKVVGLQLEEPCSSHGQLMSEHHVWDEKQIFLLIHF</sequence>
<evidence type="ECO:0000259" key="1">
    <source>
        <dbReference type="Pfam" id="PF21530"/>
    </source>
</evidence>
<feature type="domain" description="DNA helicase Pif1-like 2B" evidence="1">
    <location>
        <begin position="8"/>
        <end position="46"/>
    </location>
</feature>
<reference evidence="2" key="1">
    <citation type="submission" date="2015-07" db="EMBL/GenBank/DDBJ databases">
        <title>MeaNS - Measles Nucleotide Surveillance Program.</title>
        <authorList>
            <person name="Tran T."/>
            <person name="Druce J."/>
        </authorList>
    </citation>
    <scope>NUCLEOTIDE SEQUENCE</scope>
    <source>
        <strain evidence="2">UCB-OBI-ISO-001</strain>
        <tissue evidence="2">Gonad</tissue>
    </source>
</reference>
<dbReference type="GO" id="GO:0005657">
    <property type="term" value="C:replication fork"/>
    <property type="evidence" value="ECO:0007669"/>
    <property type="project" value="TreeGrafter"/>
</dbReference>
<dbReference type="Pfam" id="PF21530">
    <property type="entry name" value="Pif1_2B_dom"/>
    <property type="match status" value="1"/>
</dbReference>
<dbReference type="EMBL" id="KQ433206">
    <property type="protein sequence ID" value="KOF62477.1"/>
    <property type="molecule type" value="Genomic_DNA"/>
</dbReference>
<name>A0A0L8FFR6_OCTBM</name>
<dbReference type="SUPFAM" id="SSF52540">
    <property type="entry name" value="P-loop containing nucleoside triphosphate hydrolases"/>
    <property type="match status" value="1"/>
</dbReference>
<dbReference type="GO" id="GO:0006260">
    <property type="term" value="P:DNA replication"/>
    <property type="evidence" value="ECO:0007669"/>
    <property type="project" value="TreeGrafter"/>
</dbReference>